<gene>
    <name evidence="4" type="ORF">POCULU_LOCUS139</name>
</gene>
<keyword evidence="1" id="KW-0880">Kelch repeat</keyword>
<accession>A0A9N8YSH7</accession>
<dbReference type="PANTHER" id="PTHR46093:SF18">
    <property type="entry name" value="FIBRONECTIN TYPE-III DOMAIN-CONTAINING PROTEIN"/>
    <property type="match status" value="1"/>
</dbReference>
<dbReference type="Proteomes" id="UP000789572">
    <property type="component" value="Unassembled WGS sequence"/>
</dbReference>
<keyword evidence="3" id="KW-0472">Membrane</keyword>
<dbReference type="SUPFAM" id="SSF117281">
    <property type="entry name" value="Kelch motif"/>
    <property type="match status" value="1"/>
</dbReference>
<keyword evidence="2" id="KW-0677">Repeat</keyword>
<dbReference type="Gene3D" id="2.120.10.80">
    <property type="entry name" value="Kelch-type beta propeller"/>
    <property type="match status" value="2"/>
</dbReference>
<dbReference type="OrthoDB" id="2449297at2759"/>
<organism evidence="4 5">
    <name type="scientific">Paraglomus occultum</name>
    <dbReference type="NCBI Taxonomy" id="144539"/>
    <lineage>
        <taxon>Eukaryota</taxon>
        <taxon>Fungi</taxon>
        <taxon>Fungi incertae sedis</taxon>
        <taxon>Mucoromycota</taxon>
        <taxon>Glomeromycotina</taxon>
        <taxon>Glomeromycetes</taxon>
        <taxon>Paraglomerales</taxon>
        <taxon>Paraglomeraceae</taxon>
        <taxon>Paraglomus</taxon>
    </lineage>
</organism>
<evidence type="ECO:0000313" key="4">
    <source>
        <dbReference type="EMBL" id="CAG8453114.1"/>
    </source>
</evidence>
<evidence type="ECO:0000256" key="1">
    <source>
        <dbReference type="ARBA" id="ARBA00022441"/>
    </source>
</evidence>
<dbReference type="PANTHER" id="PTHR46093">
    <property type="entry name" value="ACYL-COA-BINDING DOMAIN-CONTAINING PROTEIN 5"/>
    <property type="match status" value="1"/>
</dbReference>
<keyword evidence="3" id="KW-1133">Transmembrane helix</keyword>
<dbReference type="InterPro" id="IPR015915">
    <property type="entry name" value="Kelch-typ_b-propeller"/>
</dbReference>
<evidence type="ECO:0000256" key="2">
    <source>
        <dbReference type="ARBA" id="ARBA00022737"/>
    </source>
</evidence>
<keyword evidence="3" id="KW-0812">Transmembrane</keyword>
<comment type="caution">
    <text evidence="4">The sequence shown here is derived from an EMBL/GenBank/DDBJ whole genome shotgun (WGS) entry which is preliminary data.</text>
</comment>
<sequence length="419" mass="44757">MVIFGGVTSPSVDIFTNPAATNDVQVFDIVSLNWYKPSITAAAGSTIPLPQKFVPCVGFSTGEMFVLMANTNYNAANNIAVLDLMQQTWQEITTVFPPLDFPIGVTLTDVNDILYRYAGLAVNLQGNQAQAIEGLLYSLDSKTLVWTSRANGPPLAYHTACYLSKFDVIAVFGGQGIDFQPQDVLSTYSVSQGIWNQVDQPVSNKPSARFGHTAVCKADQMIIFGGGSVSSNGIVLSDDSLWLLIATSATSFTWSQPVTYGTKGPAARLGHSAVLFENRMLVFGGIGGDNDTSVYELDTITWTWYLLATNVTNPSTPTSIAPSSSSSNTAITAGSIPVSAASQGSKTIASALFGTAGLLFIAVVLFTACHYRRKNRKLRSDNDEMSKIDSALDGNSNDTSLPPRSREVILTLPITALSE</sequence>
<proteinExistence type="predicted"/>
<evidence type="ECO:0000313" key="5">
    <source>
        <dbReference type="Proteomes" id="UP000789572"/>
    </source>
</evidence>
<dbReference type="EMBL" id="CAJVPJ010000007">
    <property type="protein sequence ID" value="CAG8453114.1"/>
    <property type="molecule type" value="Genomic_DNA"/>
</dbReference>
<name>A0A9N8YSH7_9GLOM</name>
<protein>
    <submittedName>
        <fullName evidence="4">5629_t:CDS:1</fullName>
    </submittedName>
</protein>
<reference evidence="4" key="1">
    <citation type="submission" date="2021-06" db="EMBL/GenBank/DDBJ databases">
        <authorList>
            <person name="Kallberg Y."/>
            <person name="Tangrot J."/>
            <person name="Rosling A."/>
        </authorList>
    </citation>
    <scope>NUCLEOTIDE SEQUENCE</scope>
    <source>
        <strain evidence="4">IA702</strain>
    </source>
</reference>
<dbReference type="AlphaFoldDB" id="A0A9N8YSH7"/>
<evidence type="ECO:0000256" key="3">
    <source>
        <dbReference type="SAM" id="Phobius"/>
    </source>
</evidence>
<feature type="transmembrane region" description="Helical" evidence="3">
    <location>
        <begin position="348"/>
        <end position="369"/>
    </location>
</feature>
<dbReference type="Pfam" id="PF24681">
    <property type="entry name" value="Kelch_KLHDC2_KLHL20_DRC7"/>
    <property type="match status" value="1"/>
</dbReference>
<keyword evidence="5" id="KW-1185">Reference proteome</keyword>